<evidence type="ECO:0000313" key="6">
    <source>
        <dbReference type="EMBL" id="NEK59026.1"/>
    </source>
</evidence>
<protein>
    <submittedName>
        <fullName evidence="6">TetR family transcriptional regulator</fullName>
    </submittedName>
</protein>
<dbReference type="InterPro" id="IPR009057">
    <property type="entry name" value="Homeodomain-like_sf"/>
</dbReference>
<dbReference type="PANTHER" id="PTHR30055:SF234">
    <property type="entry name" value="HTH-TYPE TRANSCRIPTIONAL REGULATOR BETI"/>
    <property type="match status" value="1"/>
</dbReference>
<evidence type="ECO:0000256" key="4">
    <source>
        <dbReference type="PROSITE-ProRule" id="PRU00335"/>
    </source>
</evidence>
<proteinExistence type="predicted"/>
<dbReference type="AlphaFoldDB" id="A0A7K3W2C1"/>
<dbReference type="RefSeq" id="WP_163482393.1">
    <property type="nucleotide sequence ID" value="NZ_JAAGWF010000015.1"/>
</dbReference>
<gene>
    <name evidence="6" type="ORF">GCU56_14235</name>
</gene>
<feature type="domain" description="HTH tetR-type" evidence="5">
    <location>
        <begin position="13"/>
        <end position="73"/>
    </location>
</feature>
<name>A0A7K3W2C1_9ACTN</name>
<evidence type="ECO:0000256" key="3">
    <source>
        <dbReference type="ARBA" id="ARBA00023163"/>
    </source>
</evidence>
<dbReference type="EMBL" id="JAAGWF010000015">
    <property type="protein sequence ID" value="NEK59026.1"/>
    <property type="molecule type" value="Genomic_DNA"/>
</dbReference>
<dbReference type="Gene3D" id="1.10.357.10">
    <property type="entry name" value="Tetracycline Repressor, domain 2"/>
    <property type="match status" value="1"/>
</dbReference>
<evidence type="ECO:0000256" key="2">
    <source>
        <dbReference type="ARBA" id="ARBA00023125"/>
    </source>
</evidence>
<dbReference type="GO" id="GO:0000976">
    <property type="term" value="F:transcription cis-regulatory region binding"/>
    <property type="evidence" value="ECO:0007669"/>
    <property type="project" value="TreeGrafter"/>
</dbReference>
<dbReference type="InterPro" id="IPR001647">
    <property type="entry name" value="HTH_TetR"/>
</dbReference>
<keyword evidence="7" id="KW-1185">Reference proteome</keyword>
<evidence type="ECO:0000259" key="5">
    <source>
        <dbReference type="PROSITE" id="PS50977"/>
    </source>
</evidence>
<reference evidence="6 7" key="1">
    <citation type="submission" date="2020-02" db="EMBL/GenBank/DDBJ databases">
        <title>Geodermatophilus sabuli CPCC 205279 I12A-02694.</title>
        <authorList>
            <person name="Jiang Z."/>
        </authorList>
    </citation>
    <scope>NUCLEOTIDE SEQUENCE [LARGE SCALE GENOMIC DNA]</scope>
    <source>
        <strain evidence="6 7">I12A-02694</strain>
    </source>
</reference>
<dbReference type="PRINTS" id="PR00455">
    <property type="entry name" value="HTHTETR"/>
</dbReference>
<keyword evidence="2 4" id="KW-0238">DNA-binding</keyword>
<dbReference type="PANTHER" id="PTHR30055">
    <property type="entry name" value="HTH-TYPE TRANSCRIPTIONAL REGULATOR RUTR"/>
    <property type="match status" value="1"/>
</dbReference>
<dbReference type="Proteomes" id="UP000470246">
    <property type="component" value="Unassembled WGS sequence"/>
</dbReference>
<dbReference type="InterPro" id="IPR050109">
    <property type="entry name" value="HTH-type_TetR-like_transc_reg"/>
</dbReference>
<dbReference type="GO" id="GO:0003700">
    <property type="term" value="F:DNA-binding transcription factor activity"/>
    <property type="evidence" value="ECO:0007669"/>
    <property type="project" value="TreeGrafter"/>
</dbReference>
<evidence type="ECO:0000256" key="1">
    <source>
        <dbReference type="ARBA" id="ARBA00023015"/>
    </source>
</evidence>
<organism evidence="6 7">
    <name type="scientific">Geodermatophilus sabuli</name>
    <dbReference type="NCBI Taxonomy" id="1564158"/>
    <lineage>
        <taxon>Bacteria</taxon>
        <taxon>Bacillati</taxon>
        <taxon>Actinomycetota</taxon>
        <taxon>Actinomycetes</taxon>
        <taxon>Geodermatophilales</taxon>
        <taxon>Geodermatophilaceae</taxon>
        <taxon>Geodermatophilus</taxon>
    </lineage>
</organism>
<comment type="caution">
    <text evidence="6">The sequence shown here is derived from an EMBL/GenBank/DDBJ whole genome shotgun (WGS) entry which is preliminary data.</text>
</comment>
<keyword evidence="1" id="KW-0805">Transcription regulation</keyword>
<feature type="DNA-binding region" description="H-T-H motif" evidence="4">
    <location>
        <begin position="36"/>
        <end position="55"/>
    </location>
</feature>
<dbReference type="Pfam" id="PF00440">
    <property type="entry name" value="TetR_N"/>
    <property type="match status" value="1"/>
</dbReference>
<dbReference type="PROSITE" id="PS50977">
    <property type="entry name" value="HTH_TETR_2"/>
    <property type="match status" value="1"/>
</dbReference>
<sequence>MSDLNDRRARKKAQTRALIRSVAQDLFAERGFEAVTIADIATTADVAVQTVFNHFCTKEELFFDGRTPWVDGPAEAVRSRPPGVPPLTALRRHLVGMVAALAGAHTTEQRRRFIATIEASAALRVRELELVHEAERRLAEALTAAWSDGPYTAPDPVTAASLTAATWLAAVRVLLVSQRPVLGDHVSAARSAARIESLADQVLGQLQEGLGPMHAGTARPTAPGWPDAVRRTG</sequence>
<dbReference type="SUPFAM" id="SSF46689">
    <property type="entry name" value="Homeodomain-like"/>
    <property type="match status" value="1"/>
</dbReference>
<evidence type="ECO:0000313" key="7">
    <source>
        <dbReference type="Proteomes" id="UP000470246"/>
    </source>
</evidence>
<keyword evidence="3" id="KW-0804">Transcription</keyword>
<accession>A0A7K3W2C1</accession>